<gene>
    <name evidence="2" type="ORF">VNI00_012234</name>
</gene>
<reference evidence="2 3" key="1">
    <citation type="submission" date="2024-01" db="EMBL/GenBank/DDBJ databases">
        <title>A draft genome for a cacao thread blight-causing isolate of Paramarasmius palmivorus.</title>
        <authorList>
            <person name="Baruah I.K."/>
            <person name="Bukari Y."/>
            <person name="Amoako-Attah I."/>
            <person name="Meinhardt L.W."/>
            <person name="Bailey B.A."/>
            <person name="Cohen S.P."/>
        </authorList>
    </citation>
    <scope>NUCLEOTIDE SEQUENCE [LARGE SCALE GENOMIC DNA]</scope>
    <source>
        <strain evidence="2 3">GH-12</strain>
    </source>
</reference>
<name>A0AAW0C7T9_9AGAR</name>
<dbReference type="Proteomes" id="UP001383192">
    <property type="component" value="Unassembled WGS sequence"/>
</dbReference>
<evidence type="ECO:0000313" key="3">
    <source>
        <dbReference type="Proteomes" id="UP001383192"/>
    </source>
</evidence>
<feature type="compositionally biased region" description="Low complexity" evidence="1">
    <location>
        <begin position="79"/>
        <end position="93"/>
    </location>
</feature>
<dbReference type="EMBL" id="JAYKXP010000056">
    <property type="protein sequence ID" value="KAK7034603.1"/>
    <property type="molecule type" value="Genomic_DNA"/>
</dbReference>
<accession>A0AAW0C7T9</accession>
<organism evidence="2 3">
    <name type="scientific">Paramarasmius palmivorus</name>
    <dbReference type="NCBI Taxonomy" id="297713"/>
    <lineage>
        <taxon>Eukaryota</taxon>
        <taxon>Fungi</taxon>
        <taxon>Dikarya</taxon>
        <taxon>Basidiomycota</taxon>
        <taxon>Agaricomycotina</taxon>
        <taxon>Agaricomycetes</taxon>
        <taxon>Agaricomycetidae</taxon>
        <taxon>Agaricales</taxon>
        <taxon>Marasmiineae</taxon>
        <taxon>Marasmiaceae</taxon>
        <taxon>Paramarasmius</taxon>
    </lineage>
</organism>
<comment type="caution">
    <text evidence="2">The sequence shown here is derived from an EMBL/GenBank/DDBJ whole genome shotgun (WGS) entry which is preliminary data.</text>
</comment>
<keyword evidence="3" id="KW-1185">Reference proteome</keyword>
<evidence type="ECO:0000313" key="2">
    <source>
        <dbReference type="EMBL" id="KAK7034603.1"/>
    </source>
</evidence>
<proteinExistence type="predicted"/>
<sequence>MDVGVDVDAEILLLDSRSSSIPASLIYPSRSPQKLSTTHKHRTVEKSLDPARNLKEKLREETKESVTCAQVHVQTVVVTSSSSTTSTINSKQSSNERILRRKSRNISSQAPSPHMDSELPVAKEAVATAAAPAPAIVKRFKTAAERKKELENDEWCDKTRILPKKVRCLGCGNDIKLDQREGYDYYVTPWKKHKLTCKNVKEGKMEGNMKKNDNSGAQKARNGFVRPIPDPESLDTAIKTSPVDWSVRNHPIPGGFTMITSGALMRGMGNQGTFLWGISSSDKGNL</sequence>
<protein>
    <submittedName>
        <fullName evidence="2">Uncharacterized protein</fullName>
    </submittedName>
</protein>
<dbReference type="AlphaFoldDB" id="A0AAW0C7T9"/>
<feature type="region of interest" description="Disordered" evidence="1">
    <location>
        <begin position="79"/>
        <end position="116"/>
    </location>
</feature>
<feature type="region of interest" description="Disordered" evidence="1">
    <location>
        <begin position="205"/>
        <end position="233"/>
    </location>
</feature>
<evidence type="ECO:0000256" key="1">
    <source>
        <dbReference type="SAM" id="MobiDB-lite"/>
    </source>
</evidence>